<protein>
    <submittedName>
        <fullName evidence="2">Uncharacterized protein</fullName>
    </submittedName>
</protein>
<reference evidence="2" key="1">
    <citation type="submission" date="2022-11" db="EMBL/GenBank/DDBJ databases">
        <title>Centuries of genome instability and evolution in soft-shell clam transmissible cancer (bioRxiv).</title>
        <authorList>
            <person name="Hart S.F.M."/>
            <person name="Yonemitsu M.A."/>
            <person name="Giersch R.M."/>
            <person name="Beal B.F."/>
            <person name="Arriagada G."/>
            <person name="Davis B.W."/>
            <person name="Ostrander E.A."/>
            <person name="Goff S.P."/>
            <person name="Metzger M.J."/>
        </authorList>
    </citation>
    <scope>NUCLEOTIDE SEQUENCE</scope>
    <source>
        <strain evidence="2">MELC-2E11</strain>
        <tissue evidence="2">Siphon/mantle</tissue>
    </source>
</reference>
<keyword evidence="3" id="KW-1185">Reference proteome</keyword>
<sequence>MDEMILHVNKWTSLVVLSCILTLPTTLGQATAGSHPMLASLFNVANNMQLINQPGQQGGAHVQPLRPNFSTPPPRLADPPSNLHQIIPGFPQAVPVDKRPGTHHTGISTGADKPRLPGFQQQPTWSVLSGQHDTKKIIGVSQETNGGPQVGKLPDITDGHRTVIADAADMMCGLCMQTNNYTCIQKWCMQTNGPSASESVLIDSNTNDLRQNIPTNPSFVGNVADSNVNVQALDFANNGPAGILDVLKKHPLLGAGFSMTGAGQSQPNVAVLPSLGNDQVVFQNNGPISGLPVVPETAISGTHSVDSFPAKLPPITPPIDNIHNQGSGSGFERPIEPSQGVGIPAAPFSPNNDIPNQGNEFGFGTSLEPIPTPINPRPEDIPLGPIQLGAVEMPAPGVPDIRDVPQANNVFEQGNIENQIQLLQPPTGQSNQGPNPSDSAAANQLFDALQNDINVFNTAPVGTPNEEIPPPFRTTPIEIGSTGGGASSPDGGVISANGPPKEVPMNMANDVNNIDFHESFRRFLALPNVQLWNTMQEFDLKSFNNEGLPAQVNNGMQLADVDFPQVSNVVDSRPVNTGNMQGIASSGTATMQARQDVAMGGSMPTGAQQFPAGFVEDFPTTTPWPTLPTMDPVRKSELQAFSGNFLRGIVGRTT</sequence>
<proteinExistence type="predicted"/>
<dbReference type="Proteomes" id="UP001164746">
    <property type="component" value="Chromosome 9"/>
</dbReference>
<gene>
    <name evidence="2" type="ORF">MAR_005557</name>
</gene>
<feature type="signal peptide" evidence="1">
    <location>
        <begin position="1"/>
        <end position="28"/>
    </location>
</feature>
<dbReference type="EMBL" id="CP111020">
    <property type="protein sequence ID" value="WAR15452.1"/>
    <property type="molecule type" value="Genomic_DNA"/>
</dbReference>
<accession>A0ABY7F1J2</accession>
<feature type="chain" id="PRO_5046604928" evidence="1">
    <location>
        <begin position="29"/>
        <end position="654"/>
    </location>
</feature>
<keyword evidence="1" id="KW-0732">Signal</keyword>
<evidence type="ECO:0000313" key="3">
    <source>
        <dbReference type="Proteomes" id="UP001164746"/>
    </source>
</evidence>
<evidence type="ECO:0000256" key="1">
    <source>
        <dbReference type="SAM" id="SignalP"/>
    </source>
</evidence>
<name>A0ABY7F1J2_MYAAR</name>
<organism evidence="2 3">
    <name type="scientific">Mya arenaria</name>
    <name type="common">Soft-shell clam</name>
    <dbReference type="NCBI Taxonomy" id="6604"/>
    <lineage>
        <taxon>Eukaryota</taxon>
        <taxon>Metazoa</taxon>
        <taxon>Spiralia</taxon>
        <taxon>Lophotrochozoa</taxon>
        <taxon>Mollusca</taxon>
        <taxon>Bivalvia</taxon>
        <taxon>Autobranchia</taxon>
        <taxon>Heteroconchia</taxon>
        <taxon>Euheterodonta</taxon>
        <taxon>Imparidentia</taxon>
        <taxon>Neoheterodontei</taxon>
        <taxon>Myida</taxon>
        <taxon>Myoidea</taxon>
        <taxon>Myidae</taxon>
        <taxon>Mya</taxon>
    </lineage>
</organism>
<evidence type="ECO:0000313" key="2">
    <source>
        <dbReference type="EMBL" id="WAR15452.1"/>
    </source>
</evidence>